<dbReference type="InterPro" id="IPR029019">
    <property type="entry name" value="HEX_eukaryotic_N"/>
</dbReference>
<feature type="domain" description="Glycoside hydrolase family 20 catalytic" evidence="10">
    <location>
        <begin position="219"/>
        <end position="573"/>
    </location>
</feature>
<dbReference type="InterPro" id="IPR029018">
    <property type="entry name" value="Hex-like_dom2"/>
</dbReference>
<comment type="similarity">
    <text evidence="2 7">Belongs to the glycosyl hydrolase 20 family.</text>
</comment>
<evidence type="ECO:0000256" key="8">
    <source>
        <dbReference type="PIRSR" id="PIRSR001093-1"/>
    </source>
</evidence>
<dbReference type="EC" id="3.2.1.52" evidence="7"/>
<accession>A0A8J4YF34</accession>
<dbReference type="Gene3D" id="3.30.379.10">
    <property type="entry name" value="Chitobiase/beta-hexosaminidase domain 2-like"/>
    <property type="match status" value="1"/>
</dbReference>
<keyword evidence="5" id="KW-0325">Glycoprotein</keyword>
<dbReference type="FunFam" id="3.20.20.80:FF:000063">
    <property type="entry name" value="Beta-hexosaminidase"/>
    <property type="match status" value="1"/>
</dbReference>
<evidence type="ECO:0000259" key="10">
    <source>
        <dbReference type="Pfam" id="PF00728"/>
    </source>
</evidence>
<organism evidence="12 13">
    <name type="scientific">Chionoecetes opilio</name>
    <name type="common">Atlantic snow crab</name>
    <name type="synonym">Cancer opilio</name>
    <dbReference type="NCBI Taxonomy" id="41210"/>
    <lineage>
        <taxon>Eukaryota</taxon>
        <taxon>Metazoa</taxon>
        <taxon>Ecdysozoa</taxon>
        <taxon>Arthropoda</taxon>
        <taxon>Crustacea</taxon>
        <taxon>Multicrustacea</taxon>
        <taxon>Malacostraca</taxon>
        <taxon>Eumalacostraca</taxon>
        <taxon>Eucarida</taxon>
        <taxon>Decapoda</taxon>
        <taxon>Pleocyemata</taxon>
        <taxon>Brachyura</taxon>
        <taxon>Eubrachyura</taxon>
        <taxon>Majoidea</taxon>
        <taxon>Majidae</taxon>
        <taxon>Chionoecetes</taxon>
    </lineage>
</organism>
<dbReference type="InterPro" id="IPR017853">
    <property type="entry name" value="GH"/>
</dbReference>
<comment type="catalytic activity">
    <reaction evidence="1 7">
        <text>Hydrolysis of terminal non-reducing N-acetyl-D-hexosamine residues in N-acetyl-beta-D-hexosaminides.</text>
        <dbReference type="EC" id="3.2.1.52"/>
    </reaction>
</comment>
<dbReference type="AlphaFoldDB" id="A0A8J4YF34"/>
<evidence type="ECO:0000256" key="7">
    <source>
        <dbReference type="PIRNR" id="PIRNR001093"/>
    </source>
</evidence>
<dbReference type="CDD" id="cd06562">
    <property type="entry name" value="GH20_HexA_HexB-like"/>
    <property type="match status" value="1"/>
</dbReference>
<dbReference type="PANTHER" id="PTHR22600">
    <property type="entry name" value="BETA-HEXOSAMINIDASE"/>
    <property type="match status" value="1"/>
</dbReference>
<feature type="active site" description="Proton donor" evidence="8">
    <location>
        <position position="384"/>
    </location>
</feature>
<evidence type="ECO:0000256" key="2">
    <source>
        <dbReference type="ARBA" id="ARBA00006285"/>
    </source>
</evidence>
<feature type="chain" id="PRO_5035184428" description="Beta-hexosaminidase" evidence="9">
    <location>
        <begin position="25"/>
        <end position="616"/>
    </location>
</feature>
<evidence type="ECO:0000313" key="12">
    <source>
        <dbReference type="EMBL" id="KAG0721719.1"/>
    </source>
</evidence>
<evidence type="ECO:0000256" key="3">
    <source>
        <dbReference type="ARBA" id="ARBA00022729"/>
    </source>
</evidence>
<dbReference type="OrthoDB" id="6382851at2759"/>
<dbReference type="GO" id="GO:0030203">
    <property type="term" value="P:glycosaminoglycan metabolic process"/>
    <property type="evidence" value="ECO:0007669"/>
    <property type="project" value="TreeGrafter"/>
</dbReference>
<feature type="domain" description="Beta-hexosaminidase eukaryotic type N-terminal" evidence="11">
    <location>
        <begin position="69"/>
        <end position="196"/>
    </location>
</feature>
<dbReference type="Proteomes" id="UP000770661">
    <property type="component" value="Unassembled WGS sequence"/>
</dbReference>
<evidence type="ECO:0000256" key="5">
    <source>
        <dbReference type="ARBA" id="ARBA00023180"/>
    </source>
</evidence>
<sequence length="616" mass="69134">MGRARTAVQALTVVLATNLLAAHALDDLVSSPWGWQCEFGRCVKKEIAHQEGLSTLNTCKLTCGSSGALWPIPSQVKIEDQLSLFLPNNIDFQFNCPNEVVNLMNEAGDIFKDNILRYHPEYSDGHVPWTGPWDASTESHILYVNGLVTGDAVSLNLNTDESYQLNVTTSDDFTTATIVAASFFGARHALETLSQLIEYHETSDALMVVAAQIEDSPVFPYRGILLDTSRNFVSVATLERTLDAMGASKLNTLHWHITDTHSFPLVLESLPNMAAYGAYSSRQVYTFKQVVDLKEYARVRGVRLLPELDAPAHVGNGWQWGHEAGLGDLAVCVNQEPWQEYCVEPPCGQLNLANPSMYHVLGQLYVELVKLFSPLDMFHFGGDEVNMHCWNASKEISDWMIENDFGVDEEAYFKQWAVFQQRARELFLEATGEEEIQGVLFTSGLTAAENLENYVNSSQYIIQIWTAKDDPVIKDVLTRGYKVIFSNYDAWYLDCGMGAWVGEGNNWCSPYKGWQTVYDNSPYDIAYSLTGSQHTDLILGGEATLWTEQADDATIDSKLWPRSAALAERLWSNPASGWYAAETPFVNHRQRLVKRGIQAERLQPEWCHQNEGLCYL</sequence>
<evidence type="ECO:0000256" key="6">
    <source>
        <dbReference type="ARBA" id="ARBA00023295"/>
    </source>
</evidence>
<keyword evidence="6 7" id="KW-0326">Glycosidase</keyword>
<dbReference type="SUPFAM" id="SSF51445">
    <property type="entry name" value="(Trans)glycosidases"/>
    <property type="match status" value="1"/>
</dbReference>
<keyword evidence="4 7" id="KW-0378">Hydrolase</keyword>
<evidence type="ECO:0000256" key="1">
    <source>
        <dbReference type="ARBA" id="ARBA00001231"/>
    </source>
</evidence>
<dbReference type="Pfam" id="PF00728">
    <property type="entry name" value="Glyco_hydro_20"/>
    <property type="match status" value="1"/>
</dbReference>
<dbReference type="EMBL" id="JACEEZ010010591">
    <property type="protein sequence ID" value="KAG0721719.1"/>
    <property type="molecule type" value="Genomic_DNA"/>
</dbReference>
<evidence type="ECO:0000256" key="4">
    <source>
        <dbReference type="ARBA" id="ARBA00022801"/>
    </source>
</evidence>
<dbReference type="InterPro" id="IPR015883">
    <property type="entry name" value="Glyco_hydro_20_cat"/>
</dbReference>
<gene>
    <name evidence="12" type="primary">HEXC_2</name>
    <name evidence="12" type="ORF">GWK47_045876</name>
</gene>
<dbReference type="GO" id="GO:0005886">
    <property type="term" value="C:plasma membrane"/>
    <property type="evidence" value="ECO:0007669"/>
    <property type="project" value="TreeGrafter"/>
</dbReference>
<dbReference type="PRINTS" id="PR00738">
    <property type="entry name" value="GLHYDRLASE20"/>
</dbReference>
<dbReference type="Gene3D" id="3.20.20.80">
    <property type="entry name" value="Glycosidases"/>
    <property type="match status" value="1"/>
</dbReference>
<dbReference type="GO" id="GO:0005975">
    <property type="term" value="P:carbohydrate metabolic process"/>
    <property type="evidence" value="ECO:0007669"/>
    <property type="project" value="InterPro"/>
</dbReference>
<keyword evidence="13" id="KW-1185">Reference proteome</keyword>
<comment type="caution">
    <text evidence="12">The sequence shown here is derived from an EMBL/GenBank/DDBJ whole genome shotgun (WGS) entry which is preliminary data.</text>
</comment>
<evidence type="ECO:0000256" key="9">
    <source>
        <dbReference type="SAM" id="SignalP"/>
    </source>
</evidence>
<keyword evidence="3 9" id="KW-0732">Signal</keyword>
<protein>
    <recommendedName>
        <fullName evidence="7">Beta-hexosaminidase</fullName>
        <ecNumber evidence="7">3.2.1.52</ecNumber>
    </recommendedName>
</protein>
<proteinExistence type="inferred from homology"/>
<dbReference type="InterPro" id="IPR025705">
    <property type="entry name" value="Beta_hexosaminidase_sua/sub"/>
</dbReference>
<evidence type="ECO:0000259" key="11">
    <source>
        <dbReference type="Pfam" id="PF14845"/>
    </source>
</evidence>
<dbReference type="PIRSF" id="PIRSF001093">
    <property type="entry name" value="B-hxosamndse_ab_euk"/>
    <property type="match status" value="1"/>
</dbReference>
<reference evidence="12" key="1">
    <citation type="submission" date="2020-07" db="EMBL/GenBank/DDBJ databases">
        <title>The High-quality genome of the commercially important snow crab, Chionoecetes opilio.</title>
        <authorList>
            <person name="Jeong J.-H."/>
            <person name="Ryu S."/>
        </authorList>
    </citation>
    <scope>NUCLEOTIDE SEQUENCE</scope>
    <source>
        <strain evidence="12">MADBK_172401_WGS</strain>
        <tissue evidence="12">Digestive gland</tissue>
    </source>
</reference>
<dbReference type="Pfam" id="PF14845">
    <property type="entry name" value="Glycohydro_20b2"/>
    <property type="match status" value="1"/>
</dbReference>
<dbReference type="PANTHER" id="PTHR22600:SF26">
    <property type="entry name" value="BETA-N-ACETYLHEXOSAMINIDASE"/>
    <property type="match status" value="1"/>
</dbReference>
<dbReference type="GO" id="GO:0016231">
    <property type="term" value="F:beta-N-acetylglucosaminidase activity"/>
    <property type="evidence" value="ECO:0007669"/>
    <property type="project" value="TreeGrafter"/>
</dbReference>
<feature type="signal peptide" evidence="9">
    <location>
        <begin position="1"/>
        <end position="24"/>
    </location>
</feature>
<evidence type="ECO:0000313" key="13">
    <source>
        <dbReference type="Proteomes" id="UP000770661"/>
    </source>
</evidence>
<name>A0A8J4YF34_CHIOP</name>
<dbReference type="SUPFAM" id="SSF55545">
    <property type="entry name" value="beta-N-acetylhexosaminidase-like domain"/>
    <property type="match status" value="1"/>
</dbReference>